<name>A0A3P6PK22_DIBLA</name>
<protein>
    <submittedName>
        <fullName evidence="2">Uncharacterized protein</fullName>
    </submittedName>
</protein>
<evidence type="ECO:0000313" key="2">
    <source>
        <dbReference type="EMBL" id="VDK40256.1"/>
    </source>
</evidence>
<gene>
    <name evidence="2" type="ORF">DILT_LOCUS1119</name>
</gene>
<evidence type="ECO:0000256" key="1">
    <source>
        <dbReference type="SAM" id="MobiDB-lite"/>
    </source>
</evidence>
<dbReference type="Proteomes" id="UP000281553">
    <property type="component" value="Unassembled WGS sequence"/>
</dbReference>
<feature type="region of interest" description="Disordered" evidence="1">
    <location>
        <begin position="23"/>
        <end position="44"/>
    </location>
</feature>
<dbReference type="EMBL" id="UYRU01006626">
    <property type="protein sequence ID" value="VDK40256.1"/>
    <property type="molecule type" value="Genomic_DNA"/>
</dbReference>
<keyword evidence="3" id="KW-1185">Reference proteome</keyword>
<reference evidence="2 3" key="1">
    <citation type="submission" date="2018-11" db="EMBL/GenBank/DDBJ databases">
        <authorList>
            <consortium name="Pathogen Informatics"/>
        </authorList>
    </citation>
    <scope>NUCLEOTIDE SEQUENCE [LARGE SCALE GENOMIC DNA]</scope>
</reference>
<accession>A0A3P6PK22</accession>
<sequence length="44" mass="4809">MLSGTGTRRDGGQPATQCLLLQRHHRGVETQLPRLPRGVSQSGR</sequence>
<evidence type="ECO:0000313" key="3">
    <source>
        <dbReference type="Proteomes" id="UP000281553"/>
    </source>
</evidence>
<proteinExistence type="predicted"/>
<organism evidence="2 3">
    <name type="scientific">Dibothriocephalus latus</name>
    <name type="common">Fish tapeworm</name>
    <name type="synonym">Diphyllobothrium latum</name>
    <dbReference type="NCBI Taxonomy" id="60516"/>
    <lineage>
        <taxon>Eukaryota</taxon>
        <taxon>Metazoa</taxon>
        <taxon>Spiralia</taxon>
        <taxon>Lophotrochozoa</taxon>
        <taxon>Platyhelminthes</taxon>
        <taxon>Cestoda</taxon>
        <taxon>Eucestoda</taxon>
        <taxon>Diphyllobothriidea</taxon>
        <taxon>Diphyllobothriidae</taxon>
        <taxon>Dibothriocephalus</taxon>
    </lineage>
</organism>
<dbReference type="AlphaFoldDB" id="A0A3P6PK22"/>